<evidence type="ECO:0000313" key="3">
    <source>
        <dbReference type="Proteomes" id="UP000248057"/>
    </source>
</evidence>
<dbReference type="AlphaFoldDB" id="A0A2V3YDL6"/>
<evidence type="ECO:0000313" key="2">
    <source>
        <dbReference type="EMBL" id="PXX57192.1"/>
    </source>
</evidence>
<accession>A0A2V3YDL6</accession>
<feature type="coiled-coil region" evidence="1">
    <location>
        <begin position="252"/>
        <end position="286"/>
    </location>
</feature>
<gene>
    <name evidence="2" type="ORF">DFR60_101500</name>
</gene>
<reference evidence="2 3" key="1">
    <citation type="submission" date="2018-05" db="EMBL/GenBank/DDBJ databases">
        <title>Genomic Encyclopedia of Type Strains, Phase IV (KMG-IV): sequencing the most valuable type-strain genomes for metagenomic binning, comparative biology and taxonomic classification.</title>
        <authorList>
            <person name="Goeker M."/>
        </authorList>
    </citation>
    <scope>NUCLEOTIDE SEQUENCE [LARGE SCALE GENOMIC DNA]</scope>
    <source>
        <strain evidence="2 3">DSM 24995</strain>
    </source>
</reference>
<dbReference type="RefSeq" id="WP_110321467.1">
    <property type="nucleotide sequence ID" value="NZ_QJKD01000001.1"/>
</dbReference>
<name>A0A2V3YDL6_9FIRM</name>
<keyword evidence="3" id="KW-1185">Reference proteome</keyword>
<dbReference type="GeneID" id="86059845"/>
<dbReference type="InterPro" id="IPR027417">
    <property type="entry name" value="P-loop_NTPase"/>
</dbReference>
<dbReference type="SUPFAM" id="SSF52540">
    <property type="entry name" value="P-loop containing nucleoside triphosphate hydrolases"/>
    <property type="match status" value="1"/>
</dbReference>
<dbReference type="Gene3D" id="3.40.50.300">
    <property type="entry name" value="P-loop containing nucleotide triphosphate hydrolases"/>
    <property type="match status" value="1"/>
</dbReference>
<dbReference type="EMBL" id="QJKD01000001">
    <property type="protein sequence ID" value="PXX57192.1"/>
    <property type="molecule type" value="Genomic_DNA"/>
</dbReference>
<dbReference type="Proteomes" id="UP000248057">
    <property type="component" value="Unassembled WGS sequence"/>
</dbReference>
<sequence>MLIERLIVRKMTPAEEIVRDIKFNLNGLSLIVDNTSNESSESGNSVGKTTAIKIIDLCLGAKSVKDLYYDSDTRSENQVVKNFLVSHKVQAELLLLDTEKNYRCSVKRDLFPRGKKYIGEIDFPEQEFWSELKKILFGIKEPRPTFRQLIPKFVRLSNTSEDSMIKFLPPMTSKEIYDTIYCVLFQIYGRDLVSEKGEIVSQLNDCQKAIVALEKSKSIGSLSVLKQSLELVNNDLKEFYAKRKSISYIDEYKDELDTKRRLSSRINELQEKMQLTEFEISTIKNSIAQLSQEKSNIDLNILQKIYTEAKSYIPELQKKFEDVLKFHNAMIQNKINFIKDQLSTKEELLETYKNQTNDLLKEKKTVTLEVLDEGLLDELNILNRKIEDLSQKKGEILNSITLLEEQDKVKDKLNERLQDIESKMDGSEVENKIKIFNQIFSDYCERLYGEKYLLAYNQNWEEENKFPISIASLGGNVGTEKKKAVIVAFDLAYMQYAITMKIKAPQFVIHDKMENTHINQLKTIFQIAQNIEGQYIMPILRERIDKVDEVYVEKSKVLELSESNKFFNI</sequence>
<keyword evidence="1" id="KW-0175">Coiled coil</keyword>
<evidence type="ECO:0000256" key="1">
    <source>
        <dbReference type="SAM" id="Coils"/>
    </source>
</evidence>
<proteinExistence type="predicted"/>
<organism evidence="2 3">
    <name type="scientific">Hungatella effluvii</name>
    <dbReference type="NCBI Taxonomy" id="1096246"/>
    <lineage>
        <taxon>Bacteria</taxon>
        <taxon>Bacillati</taxon>
        <taxon>Bacillota</taxon>
        <taxon>Clostridia</taxon>
        <taxon>Lachnospirales</taxon>
        <taxon>Lachnospiraceae</taxon>
        <taxon>Hungatella</taxon>
    </lineage>
</organism>
<comment type="caution">
    <text evidence="2">The sequence shown here is derived from an EMBL/GenBank/DDBJ whole genome shotgun (WGS) entry which is preliminary data.</text>
</comment>
<feature type="coiled-coil region" evidence="1">
    <location>
        <begin position="335"/>
        <end position="430"/>
    </location>
</feature>
<protein>
    <submittedName>
        <fullName evidence="2">Uncharacterized protein YydD (DUF2326 family)</fullName>
    </submittedName>
</protein>